<protein>
    <recommendedName>
        <fullName evidence="2">HTH araC/xylS-type domain-containing protein</fullName>
    </recommendedName>
</protein>
<dbReference type="PANTHER" id="PTHR43280">
    <property type="entry name" value="ARAC-FAMILY TRANSCRIPTIONAL REGULATOR"/>
    <property type="match status" value="1"/>
</dbReference>
<dbReference type="InterPro" id="IPR018060">
    <property type="entry name" value="HTH_AraC"/>
</dbReference>
<accession>A0A645IL92</accession>
<dbReference type="PANTHER" id="PTHR43280:SF29">
    <property type="entry name" value="ARAC-FAMILY TRANSCRIPTIONAL REGULATOR"/>
    <property type="match status" value="1"/>
</dbReference>
<organism evidence="3">
    <name type="scientific">bioreactor metagenome</name>
    <dbReference type="NCBI Taxonomy" id="1076179"/>
    <lineage>
        <taxon>unclassified sequences</taxon>
        <taxon>metagenomes</taxon>
        <taxon>ecological metagenomes</taxon>
    </lineage>
</organism>
<dbReference type="AlphaFoldDB" id="A0A645IL92"/>
<reference evidence="3" key="1">
    <citation type="submission" date="2019-08" db="EMBL/GenBank/DDBJ databases">
        <authorList>
            <person name="Kucharzyk K."/>
            <person name="Murdoch R.W."/>
            <person name="Higgins S."/>
            <person name="Loffler F."/>
        </authorList>
    </citation>
    <scope>NUCLEOTIDE SEQUENCE</scope>
</reference>
<comment type="caution">
    <text evidence="3">The sequence shown here is derived from an EMBL/GenBank/DDBJ whole genome shotgun (WGS) entry which is preliminary data.</text>
</comment>
<dbReference type="GO" id="GO:0043565">
    <property type="term" value="F:sequence-specific DNA binding"/>
    <property type="evidence" value="ECO:0007669"/>
    <property type="project" value="InterPro"/>
</dbReference>
<dbReference type="GO" id="GO:0003700">
    <property type="term" value="F:DNA-binding transcription factor activity"/>
    <property type="evidence" value="ECO:0007669"/>
    <property type="project" value="InterPro"/>
</dbReference>
<proteinExistence type="predicted"/>
<keyword evidence="1" id="KW-0238">DNA-binding</keyword>
<name>A0A645IL92_9ZZZZ</name>
<dbReference type="Gene3D" id="1.10.10.60">
    <property type="entry name" value="Homeodomain-like"/>
    <property type="match status" value="1"/>
</dbReference>
<feature type="domain" description="HTH araC/xylS-type" evidence="2">
    <location>
        <begin position="48"/>
        <end position="150"/>
    </location>
</feature>
<dbReference type="EMBL" id="VSSQ01116900">
    <property type="protein sequence ID" value="MPN51612.1"/>
    <property type="molecule type" value="Genomic_DNA"/>
</dbReference>
<dbReference type="PROSITE" id="PS01124">
    <property type="entry name" value="HTH_ARAC_FAMILY_2"/>
    <property type="match status" value="1"/>
</dbReference>
<evidence type="ECO:0000313" key="3">
    <source>
        <dbReference type="EMBL" id="MPN51612.1"/>
    </source>
</evidence>
<gene>
    <name evidence="3" type="ORF">SDC9_199260</name>
</gene>
<dbReference type="Pfam" id="PF12833">
    <property type="entry name" value="HTH_18"/>
    <property type="match status" value="1"/>
</dbReference>
<dbReference type="SMART" id="SM00342">
    <property type="entry name" value="HTH_ARAC"/>
    <property type="match status" value="1"/>
</dbReference>
<evidence type="ECO:0000256" key="1">
    <source>
        <dbReference type="ARBA" id="ARBA00023125"/>
    </source>
</evidence>
<sequence length="161" mass="18850">MELFDRLIVKTLPAAVAEEKEETTDETDDSFLCPEKCGNDKKNSVLIQRLDNYMKIHKAWRNPDLSLNTLASELFTNRTSLAQAMRESDYENYSNYINRLRIEDFLQQIESGQMLNFQETFFFVGFRSRSTALRNFRQFTGSTPSEYFQKKDGEAEEPPEM</sequence>
<evidence type="ECO:0000259" key="2">
    <source>
        <dbReference type="PROSITE" id="PS01124"/>
    </source>
</evidence>